<feature type="chain" id="PRO_5007615672" evidence="2">
    <location>
        <begin position="22"/>
        <end position="601"/>
    </location>
</feature>
<feature type="signal peptide" evidence="2">
    <location>
        <begin position="1"/>
        <end position="21"/>
    </location>
</feature>
<evidence type="ECO:0000313" key="5">
    <source>
        <dbReference type="Proteomes" id="UP000077037"/>
    </source>
</evidence>
<dbReference type="Proteomes" id="UP000077037">
    <property type="component" value="Unassembled WGS sequence"/>
</dbReference>
<dbReference type="OrthoDB" id="9805121at2"/>
<gene>
    <name evidence="4" type="ORF">SAMEA1982600_04984</name>
</gene>
<dbReference type="SMART" id="SM00327">
    <property type="entry name" value="VWA"/>
    <property type="match status" value="1"/>
</dbReference>
<evidence type="ECO:0000259" key="3">
    <source>
        <dbReference type="PROSITE" id="PS50234"/>
    </source>
</evidence>
<name>A0A157RIC2_9BORD</name>
<dbReference type="Gene3D" id="3.40.50.410">
    <property type="entry name" value="von Willebrand factor, type A domain"/>
    <property type="match status" value="1"/>
</dbReference>
<proteinExistence type="predicted"/>
<dbReference type="InterPro" id="IPR022156">
    <property type="entry name" value="Uncharacterised_YfbK_N"/>
</dbReference>
<keyword evidence="4" id="KW-0449">Lipoprotein</keyword>
<evidence type="ECO:0000256" key="1">
    <source>
        <dbReference type="SAM" id="MobiDB-lite"/>
    </source>
</evidence>
<accession>A0A157RIC2</accession>
<keyword evidence="2" id="KW-0732">Signal</keyword>
<dbReference type="PROSITE" id="PS50234">
    <property type="entry name" value="VWFA"/>
    <property type="match status" value="1"/>
</dbReference>
<dbReference type="PANTHER" id="PTHR10579:SF43">
    <property type="entry name" value="ZINC FINGER (C3HC4-TYPE RING FINGER) FAMILY PROTEIN"/>
    <property type="match status" value="1"/>
</dbReference>
<dbReference type="Pfam" id="PF12450">
    <property type="entry name" value="vWF_A"/>
    <property type="match status" value="1"/>
</dbReference>
<feature type="compositionally biased region" description="Low complexity" evidence="1">
    <location>
        <begin position="35"/>
        <end position="47"/>
    </location>
</feature>
<dbReference type="Pfam" id="PF00092">
    <property type="entry name" value="VWA"/>
    <property type="match status" value="1"/>
</dbReference>
<protein>
    <submittedName>
        <fullName evidence="4">Lipoprotein</fullName>
    </submittedName>
</protein>
<dbReference type="PROSITE" id="PS51257">
    <property type="entry name" value="PROKAR_LIPOPROTEIN"/>
    <property type="match status" value="1"/>
</dbReference>
<dbReference type="AlphaFoldDB" id="A0A157RIC2"/>
<dbReference type="RefSeq" id="WP_066420426.1">
    <property type="nucleotide sequence ID" value="NZ_FKBS01000029.1"/>
</dbReference>
<dbReference type="SUPFAM" id="SSF53300">
    <property type="entry name" value="vWA-like"/>
    <property type="match status" value="1"/>
</dbReference>
<dbReference type="Pfam" id="PF12034">
    <property type="entry name" value="YfbK_C"/>
    <property type="match status" value="1"/>
</dbReference>
<feature type="region of interest" description="Disordered" evidence="1">
    <location>
        <begin position="27"/>
        <end position="95"/>
    </location>
</feature>
<dbReference type="CDD" id="cd01465">
    <property type="entry name" value="vWA_subgroup"/>
    <property type="match status" value="1"/>
</dbReference>
<dbReference type="PANTHER" id="PTHR10579">
    <property type="entry name" value="CALCIUM-ACTIVATED CHLORIDE CHANNEL REGULATOR"/>
    <property type="match status" value="1"/>
</dbReference>
<feature type="domain" description="VWFA" evidence="3">
    <location>
        <begin position="231"/>
        <end position="409"/>
    </location>
</feature>
<dbReference type="EMBL" id="FKBS01000029">
    <property type="protein sequence ID" value="SAI57752.1"/>
    <property type="molecule type" value="Genomic_DNA"/>
</dbReference>
<dbReference type="InterPro" id="IPR002035">
    <property type="entry name" value="VWF_A"/>
</dbReference>
<dbReference type="InterPro" id="IPR051266">
    <property type="entry name" value="CLCR"/>
</dbReference>
<dbReference type="InterPro" id="IPR021908">
    <property type="entry name" value="YfbK_C"/>
</dbReference>
<organism evidence="4 5">
    <name type="scientific">Bordetella ansorpii</name>
    <dbReference type="NCBI Taxonomy" id="288768"/>
    <lineage>
        <taxon>Bacteria</taxon>
        <taxon>Pseudomonadati</taxon>
        <taxon>Pseudomonadota</taxon>
        <taxon>Betaproteobacteria</taxon>
        <taxon>Burkholderiales</taxon>
        <taxon>Alcaligenaceae</taxon>
        <taxon>Bordetella</taxon>
    </lineage>
</organism>
<evidence type="ECO:0000256" key="2">
    <source>
        <dbReference type="SAM" id="SignalP"/>
    </source>
</evidence>
<sequence>MTVSSRSVRFVCTTLMAALLAACNQSGLPSGGASSGSAPRPAAQASSHGAAQTPSAGAQPEQRERQASPAASRQPLVEPVAPPPPSPMPASAAQRMKMDSAVSAYAPAGGIAVPDMLPAEPDNERYSAYTDNPVHLAAEQPVSTFGVDVDTGSYSNVRRLLNEGRLPPQDAVRSEAFINYFDYDYAVPEKREQPFAVTTELAPAPWNPKRQLLMVGIQGYKVAPEAIPASNLVLLIDTSGSMADKNKLPLLKAALRQLVNNLRPEDRVAIVTYAGSAGVALPSTPARDKASILAAIDGLRAAGSTNGAAGLDLAYAQAAQGFVKNGVNRILLASDGDFNVGTVDLQALKDKIGAQRKRGIALTTLGVGSGNYNDALAMQLADAGNGSYHYLDNLTEARKVLSRELSATLLTIAGDVKVQVEFNPAAVADYRLIGYEKRALAREDFNNDSVDAGEIGAGASVTALYEITPVGAEASRVEPLRYGAAQGREMPALGSGAKPRGASEVAYLRLRYKLPGQDQSKQVEQAVSADASAAPSVRLQRAASAAAFAQWLRGGKYLDGYTPAQIATLARGARGNDPYGLQAEFANLVELAGTLGTPAVR</sequence>
<dbReference type="InterPro" id="IPR036465">
    <property type="entry name" value="vWFA_dom_sf"/>
</dbReference>
<reference evidence="4 5" key="1">
    <citation type="submission" date="2016-03" db="EMBL/GenBank/DDBJ databases">
        <authorList>
            <consortium name="Pathogen Informatics"/>
        </authorList>
    </citation>
    <scope>NUCLEOTIDE SEQUENCE [LARGE SCALE GENOMIC DNA]</scope>
    <source>
        <strain evidence="4 5">NCTC13364</strain>
    </source>
</reference>
<evidence type="ECO:0000313" key="4">
    <source>
        <dbReference type="EMBL" id="SAI57752.1"/>
    </source>
</evidence>